<dbReference type="EMBL" id="AP028056">
    <property type="protein sequence ID" value="BEH01195.1"/>
    <property type="molecule type" value="Genomic_DNA"/>
</dbReference>
<evidence type="ECO:0000256" key="4">
    <source>
        <dbReference type="ARBA" id="ARBA00011245"/>
    </source>
</evidence>
<dbReference type="HAMAP" id="MF_00145">
    <property type="entry name" value="Phosphoglyc_kinase"/>
    <property type="match status" value="1"/>
</dbReference>
<protein>
    <recommendedName>
        <fullName evidence="6 13">Phosphoglycerate kinase</fullName>
        <ecNumber evidence="5 13">2.7.2.3</ecNumber>
    </recommendedName>
</protein>
<dbReference type="FunFam" id="3.40.50.1260:FF:000031">
    <property type="entry name" value="Phosphoglycerate kinase 1"/>
    <property type="match status" value="1"/>
</dbReference>
<reference evidence="17" key="1">
    <citation type="journal article" date="2024" name="Int. J. Syst. Evol. Microbiol.">
        <title>Brooklawnia propionicigenes sp. nov., a facultatively anaerobic, propionate-producing bacterium isolated from a methanogenic reactor treating waste from cattle farms.</title>
        <authorList>
            <person name="Akita Y."/>
            <person name="Ueki A."/>
            <person name="Tonouchi A."/>
            <person name="Sugawara Y."/>
            <person name="Honma S."/>
            <person name="Kaku N."/>
            <person name="Ueki K."/>
        </authorList>
    </citation>
    <scope>NUCLEOTIDE SEQUENCE</scope>
    <source>
        <strain evidence="17">SH051</strain>
    </source>
</reference>
<feature type="binding site" evidence="13 15">
    <location>
        <position position="332"/>
    </location>
    <ligand>
        <name>ATP</name>
        <dbReference type="ChEBI" id="CHEBI:30616"/>
    </ligand>
</feature>
<gene>
    <name evidence="13" type="primary">pgk</name>
    <name evidence="17" type="ORF">brsh051_04760</name>
</gene>
<dbReference type="AlphaFoldDB" id="A0AAN0K5Z6"/>
<evidence type="ECO:0000256" key="6">
    <source>
        <dbReference type="ARBA" id="ARBA00016471"/>
    </source>
</evidence>
<dbReference type="FunFam" id="3.40.50.1260:FF:000006">
    <property type="entry name" value="Phosphoglycerate kinase"/>
    <property type="match status" value="1"/>
</dbReference>
<dbReference type="SUPFAM" id="SSF53748">
    <property type="entry name" value="Phosphoglycerate kinase"/>
    <property type="match status" value="1"/>
</dbReference>
<dbReference type="GO" id="GO:0004618">
    <property type="term" value="F:phosphoglycerate kinase activity"/>
    <property type="evidence" value="ECO:0007669"/>
    <property type="project" value="UniProtKB-UniRule"/>
</dbReference>
<feature type="binding site" evidence="13 15">
    <location>
        <begin position="358"/>
        <end position="361"/>
    </location>
    <ligand>
        <name>ATP</name>
        <dbReference type="ChEBI" id="CHEBI:30616"/>
    </ligand>
</feature>
<sequence length="407" mass="42565">MRSVNELLDNVRGKRVVIRCDFNVPLDGDVITDDGRIKAALPTLTKLRDAGARVTVLAHLGRPKGQVNPKYSLAPVAKRLGELLGAEVKLAADVVGPSAQELSASLTDGQICLAQNVRYEPGEESKIDAERAALAAQYAKLGDIYVSDGFGVVHRKQASVYDIAKLLPAYAGELVAKEVEVLSKLTTNPDRPFTVVLGGAKVADKLAVIDNLLKVADALVIGGGMAYTFLAAKGYPVGNSILDASKVEVCAEYLKTASAEGKKIVLPVDVRVSDGMDFAARKVIGEVEVVPADQIPAGKEGLDIGPESEKLFADTVRSSHTVFWNGPAGVAEIPAFAEGTAAVAKALTEVDGLTVIGGGDSAAVVRELGYADDQFGWISTGGGASLEYLEGKELPGLAVLEESAKGE</sequence>
<feature type="binding site" evidence="14">
    <location>
        <position position="155"/>
    </location>
    <ligand>
        <name>(2R)-3-phosphoglycerate</name>
        <dbReference type="ChEBI" id="CHEBI:58272"/>
    </ligand>
</feature>
<comment type="pathway">
    <text evidence="2 13">Carbohydrate degradation; glycolysis; pyruvate from D-glyceraldehyde 3-phosphate: step 2/5.</text>
</comment>
<keyword evidence="11 13" id="KW-0067">ATP-binding</keyword>
<evidence type="ECO:0000256" key="3">
    <source>
        <dbReference type="ARBA" id="ARBA00008982"/>
    </source>
</evidence>
<feature type="binding site" evidence="13">
    <location>
        <position position="36"/>
    </location>
    <ligand>
        <name>substrate</name>
    </ligand>
</feature>
<feature type="binding site" evidence="14">
    <location>
        <position position="36"/>
    </location>
    <ligand>
        <name>(2R)-3-phosphoglycerate</name>
        <dbReference type="ChEBI" id="CHEBI:58272"/>
    </ligand>
</feature>
<feature type="binding site" evidence="13 15">
    <location>
        <position position="205"/>
    </location>
    <ligand>
        <name>ATP</name>
        <dbReference type="ChEBI" id="CHEBI:30616"/>
    </ligand>
</feature>
<feature type="binding site" evidence="13">
    <location>
        <position position="118"/>
    </location>
    <ligand>
        <name>substrate</name>
    </ligand>
</feature>
<feature type="binding site" evidence="13 14">
    <location>
        <begin position="59"/>
        <end position="62"/>
    </location>
    <ligand>
        <name>substrate</name>
    </ligand>
</feature>
<dbReference type="EC" id="2.7.2.3" evidence="5 13"/>
<feature type="binding site" evidence="13">
    <location>
        <position position="301"/>
    </location>
    <ligand>
        <name>ATP</name>
        <dbReference type="ChEBI" id="CHEBI:30616"/>
    </ligand>
</feature>
<keyword evidence="10 13" id="KW-0418">Kinase</keyword>
<keyword evidence="12 13" id="KW-0324">Glycolysis</keyword>
<dbReference type="GO" id="GO:0005524">
    <property type="term" value="F:ATP binding"/>
    <property type="evidence" value="ECO:0007669"/>
    <property type="project" value="UniProtKB-KW"/>
</dbReference>
<evidence type="ECO:0000256" key="5">
    <source>
        <dbReference type="ARBA" id="ARBA00013061"/>
    </source>
</evidence>
<dbReference type="InterPro" id="IPR015824">
    <property type="entry name" value="Phosphoglycerate_kinase_N"/>
</dbReference>
<dbReference type="PRINTS" id="PR00477">
    <property type="entry name" value="PHGLYCKINASE"/>
</dbReference>
<dbReference type="PIRSF" id="PIRSF000724">
    <property type="entry name" value="Pgk"/>
    <property type="match status" value="1"/>
</dbReference>
<comment type="catalytic activity">
    <reaction evidence="1 13 16">
        <text>(2R)-3-phosphoglycerate + ATP = (2R)-3-phospho-glyceroyl phosphate + ADP</text>
        <dbReference type="Rhea" id="RHEA:14801"/>
        <dbReference type="ChEBI" id="CHEBI:30616"/>
        <dbReference type="ChEBI" id="CHEBI:57604"/>
        <dbReference type="ChEBI" id="CHEBI:58272"/>
        <dbReference type="ChEBI" id="CHEBI:456216"/>
        <dbReference type="EC" id="2.7.2.3"/>
    </reaction>
</comment>
<dbReference type="PANTHER" id="PTHR11406:SF23">
    <property type="entry name" value="PHOSPHOGLYCERATE KINASE 1, CHLOROPLASTIC-RELATED"/>
    <property type="match status" value="1"/>
</dbReference>
<evidence type="ECO:0000256" key="13">
    <source>
        <dbReference type="HAMAP-Rule" id="MF_00145"/>
    </source>
</evidence>
<dbReference type="KEGG" id="broo:brsh051_04760"/>
<organism evidence="17 18">
    <name type="scientific">Brooklawnia propionicigenes</name>
    <dbReference type="NCBI Taxonomy" id="3041175"/>
    <lineage>
        <taxon>Bacteria</taxon>
        <taxon>Bacillati</taxon>
        <taxon>Actinomycetota</taxon>
        <taxon>Actinomycetes</taxon>
        <taxon>Propionibacteriales</taxon>
        <taxon>Propionibacteriaceae</taxon>
        <taxon>Brooklawnia</taxon>
    </lineage>
</organism>
<dbReference type="InterPro" id="IPR036043">
    <property type="entry name" value="Phosphoglycerate_kinase_sf"/>
</dbReference>
<evidence type="ECO:0000256" key="11">
    <source>
        <dbReference type="ARBA" id="ARBA00022840"/>
    </source>
</evidence>
<keyword evidence="18" id="KW-1185">Reference proteome</keyword>
<dbReference type="Proteomes" id="UP001431656">
    <property type="component" value="Chromosome"/>
</dbReference>
<dbReference type="GO" id="GO:0043531">
    <property type="term" value="F:ADP binding"/>
    <property type="evidence" value="ECO:0007669"/>
    <property type="project" value="TreeGrafter"/>
</dbReference>
<keyword evidence="9 13" id="KW-0547">Nucleotide-binding</keyword>
<feature type="binding site" evidence="14">
    <location>
        <position position="118"/>
    </location>
    <ligand>
        <name>(2R)-3-phosphoglycerate</name>
        <dbReference type="ChEBI" id="CHEBI:58272"/>
    </ligand>
</feature>
<comment type="similarity">
    <text evidence="3 13 16">Belongs to the phosphoglycerate kinase family.</text>
</comment>
<comment type="subunit">
    <text evidence="4 13">Monomer.</text>
</comment>
<evidence type="ECO:0000256" key="8">
    <source>
        <dbReference type="ARBA" id="ARBA00022679"/>
    </source>
</evidence>
<evidence type="ECO:0000256" key="2">
    <source>
        <dbReference type="ARBA" id="ARBA00004838"/>
    </source>
</evidence>
<keyword evidence="7 13" id="KW-0963">Cytoplasm</keyword>
<dbReference type="GO" id="GO:0006096">
    <property type="term" value="P:glycolytic process"/>
    <property type="evidence" value="ECO:0007669"/>
    <property type="project" value="UniProtKB-UniRule"/>
</dbReference>
<evidence type="ECO:0000256" key="7">
    <source>
        <dbReference type="ARBA" id="ARBA00022490"/>
    </source>
</evidence>
<evidence type="ECO:0000313" key="18">
    <source>
        <dbReference type="Proteomes" id="UP001431656"/>
    </source>
</evidence>
<dbReference type="GO" id="GO:0006094">
    <property type="term" value="P:gluconeogenesis"/>
    <property type="evidence" value="ECO:0007669"/>
    <property type="project" value="TreeGrafter"/>
</dbReference>
<dbReference type="RefSeq" id="WP_286267215.1">
    <property type="nucleotide sequence ID" value="NZ_AP028056.1"/>
</dbReference>
<accession>A0AAN0K5Z6</accession>
<evidence type="ECO:0000313" key="17">
    <source>
        <dbReference type="EMBL" id="BEH01195.1"/>
    </source>
</evidence>
<feature type="binding site" evidence="13 14">
    <location>
        <begin position="21"/>
        <end position="23"/>
    </location>
    <ligand>
        <name>substrate</name>
    </ligand>
</feature>
<evidence type="ECO:0000256" key="9">
    <source>
        <dbReference type="ARBA" id="ARBA00022741"/>
    </source>
</evidence>
<evidence type="ECO:0000256" key="1">
    <source>
        <dbReference type="ARBA" id="ARBA00000642"/>
    </source>
</evidence>
<dbReference type="InterPro" id="IPR015911">
    <property type="entry name" value="Phosphoglycerate_kinase_CS"/>
</dbReference>
<dbReference type="GO" id="GO:0005829">
    <property type="term" value="C:cytosol"/>
    <property type="evidence" value="ECO:0007669"/>
    <property type="project" value="TreeGrafter"/>
</dbReference>
<feature type="binding site" evidence="13">
    <location>
        <position position="155"/>
    </location>
    <ligand>
        <name>substrate</name>
    </ligand>
</feature>
<evidence type="ECO:0000256" key="15">
    <source>
        <dbReference type="PIRSR" id="PIRSR000724-2"/>
    </source>
</evidence>
<evidence type="ECO:0000256" key="12">
    <source>
        <dbReference type="ARBA" id="ARBA00023152"/>
    </source>
</evidence>
<evidence type="ECO:0000256" key="10">
    <source>
        <dbReference type="ARBA" id="ARBA00022777"/>
    </source>
</evidence>
<dbReference type="Gene3D" id="3.40.50.1260">
    <property type="entry name" value="Phosphoglycerate kinase, N-terminal domain"/>
    <property type="match status" value="2"/>
</dbReference>
<comment type="subcellular location">
    <subcellularLocation>
        <location evidence="13">Cytoplasm</location>
    </subcellularLocation>
</comment>
<dbReference type="PROSITE" id="PS00111">
    <property type="entry name" value="PGLYCERATE_KINASE"/>
    <property type="match status" value="1"/>
</dbReference>
<name>A0AAN0K5Z6_9ACTN</name>
<evidence type="ECO:0000256" key="14">
    <source>
        <dbReference type="PIRSR" id="PIRSR000724-1"/>
    </source>
</evidence>
<dbReference type="PANTHER" id="PTHR11406">
    <property type="entry name" value="PHOSPHOGLYCERATE KINASE"/>
    <property type="match status" value="1"/>
</dbReference>
<evidence type="ECO:0000256" key="16">
    <source>
        <dbReference type="RuleBase" id="RU000532"/>
    </source>
</evidence>
<dbReference type="InterPro" id="IPR001576">
    <property type="entry name" value="Phosphoglycerate_kinase"/>
</dbReference>
<keyword evidence="8 13" id="KW-0808">Transferase</keyword>
<dbReference type="Pfam" id="PF00162">
    <property type="entry name" value="PGK"/>
    <property type="match status" value="1"/>
</dbReference>
<proteinExistence type="inferred from homology"/>